<protein>
    <submittedName>
        <fullName evidence="1">Uncharacterized protein</fullName>
    </submittedName>
</protein>
<comment type="caution">
    <text evidence="1">The sequence shown here is derived from an EMBL/GenBank/DDBJ whole genome shotgun (WGS) entry which is preliminary data.</text>
</comment>
<gene>
    <name evidence="1" type="ORF">DXC51_25775</name>
</gene>
<dbReference type="Proteomes" id="UP000260812">
    <property type="component" value="Unassembled WGS sequence"/>
</dbReference>
<dbReference type="EMBL" id="QVLV01000029">
    <property type="protein sequence ID" value="RGE56174.1"/>
    <property type="molecule type" value="Genomic_DNA"/>
</dbReference>
<dbReference type="AlphaFoldDB" id="A0A3E3HWG4"/>
<evidence type="ECO:0000313" key="1">
    <source>
        <dbReference type="EMBL" id="RGE56174.1"/>
    </source>
</evidence>
<organism evidence="1 2">
    <name type="scientific">Eisenbergiella massiliensis</name>
    <dbReference type="NCBI Taxonomy" id="1720294"/>
    <lineage>
        <taxon>Bacteria</taxon>
        <taxon>Bacillati</taxon>
        <taxon>Bacillota</taxon>
        <taxon>Clostridia</taxon>
        <taxon>Lachnospirales</taxon>
        <taxon>Lachnospiraceae</taxon>
        <taxon>Eisenbergiella</taxon>
    </lineage>
</organism>
<sequence length="108" mass="12975">MVLCYEEKDRIAIESTGMRIIEHKRMMYKLYSMLQKIFQTLSDRLQKIYQTIRKVVDMVVDTVKAGFRSITRLEPRKRWKIVKPLIKAGLPCGMFFPNWRAYHCRNNC</sequence>
<name>A0A3E3HWG4_9FIRM</name>
<proteinExistence type="predicted"/>
<keyword evidence="2" id="KW-1185">Reference proteome</keyword>
<evidence type="ECO:0000313" key="2">
    <source>
        <dbReference type="Proteomes" id="UP000260812"/>
    </source>
</evidence>
<reference evidence="1 2" key="1">
    <citation type="submission" date="2018-08" db="EMBL/GenBank/DDBJ databases">
        <title>A genome reference for cultivated species of the human gut microbiota.</title>
        <authorList>
            <person name="Zou Y."/>
            <person name="Xue W."/>
            <person name="Luo G."/>
        </authorList>
    </citation>
    <scope>NUCLEOTIDE SEQUENCE [LARGE SCALE GENOMIC DNA]</scope>
    <source>
        <strain evidence="1 2">TF05-5AC</strain>
    </source>
</reference>
<accession>A0A3E3HWG4</accession>